<keyword evidence="2" id="KW-1185">Reference proteome</keyword>
<accession>A0A931DFI0</accession>
<dbReference type="AlphaFoldDB" id="A0A931DFI0"/>
<dbReference type="Proteomes" id="UP000614047">
    <property type="component" value="Unassembled WGS sequence"/>
</dbReference>
<proteinExistence type="predicted"/>
<name>A0A931DFI0_9ACTN</name>
<evidence type="ECO:0000313" key="1">
    <source>
        <dbReference type="EMBL" id="MBG6086516.1"/>
    </source>
</evidence>
<dbReference type="EMBL" id="JADOUA010000001">
    <property type="protein sequence ID" value="MBG6086516.1"/>
    <property type="molecule type" value="Genomic_DNA"/>
</dbReference>
<comment type="caution">
    <text evidence="1">The sequence shown here is derived from an EMBL/GenBank/DDBJ whole genome shotgun (WGS) entry which is preliminary data.</text>
</comment>
<sequence length="91" mass="10073">MGPVMAWQGMRSVAIRVDGREIEIRELACGIFNVFDVRGTRLAVVVRLSGGWWLGVRIGGPRRDMHVPVDIGVQESVLEGVMEVTRSLLGR</sequence>
<gene>
    <name evidence="1" type="ORF">IW256_000629</name>
</gene>
<organism evidence="1 2">
    <name type="scientific">Actinomadura viridis</name>
    <dbReference type="NCBI Taxonomy" id="58110"/>
    <lineage>
        <taxon>Bacteria</taxon>
        <taxon>Bacillati</taxon>
        <taxon>Actinomycetota</taxon>
        <taxon>Actinomycetes</taxon>
        <taxon>Streptosporangiales</taxon>
        <taxon>Thermomonosporaceae</taxon>
        <taxon>Actinomadura</taxon>
    </lineage>
</organism>
<protein>
    <submittedName>
        <fullName evidence="1">Uncharacterized protein</fullName>
    </submittedName>
</protein>
<evidence type="ECO:0000313" key="2">
    <source>
        <dbReference type="Proteomes" id="UP000614047"/>
    </source>
</evidence>
<dbReference type="RefSeq" id="WP_197009508.1">
    <property type="nucleotide sequence ID" value="NZ_BAABES010000013.1"/>
</dbReference>
<reference evidence="1" key="1">
    <citation type="submission" date="2020-11" db="EMBL/GenBank/DDBJ databases">
        <title>Sequencing the genomes of 1000 actinobacteria strains.</title>
        <authorList>
            <person name="Klenk H.-P."/>
        </authorList>
    </citation>
    <scope>NUCLEOTIDE SEQUENCE</scope>
    <source>
        <strain evidence="1">DSM 43175</strain>
    </source>
</reference>